<evidence type="ECO:0000313" key="1">
    <source>
        <dbReference type="EMBL" id="PHM60462.1"/>
    </source>
</evidence>
<sequence>MKTIRWFLSDRWVFKECINILRLDPNHVDEVVDAYFHNNVCGCRDNSIIYNDIRRIARAFKK</sequence>
<keyword evidence="2" id="KW-1185">Reference proteome</keyword>
<accession>A0A2D0KAS4</accession>
<proteinExistence type="predicted"/>
<protein>
    <submittedName>
        <fullName evidence="1">Uncharacterized protein</fullName>
    </submittedName>
</protein>
<organism evidence="1 2">
    <name type="scientific">Xenorhabdus stockiae</name>
    <dbReference type="NCBI Taxonomy" id="351614"/>
    <lineage>
        <taxon>Bacteria</taxon>
        <taxon>Pseudomonadati</taxon>
        <taxon>Pseudomonadota</taxon>
        <taxon>Gammaproteobacteria</taxon>
        <taxon>Enterobacterales</taxon>
        <taxon>Morganellaceae</taxon>
        <taxon>Xenorhabdus</taxon>
    </lineage>
</organism>
<dbReference type="Proteomes" id="UP000222366">
    <property type="component" value="Unassembled WGS sequence"/>
</dbReference>
<reference evidence="1 2" key="1">
    <citation type="journal article" date="2017" name="Nat. Microbiol.">
        <title>Natural product diversity associated with the nematode symbionts Photorhabdus and Xenorhabdus.</title>
        <authorList>
            <person name="Tobias N.J."/>
            <person name="Wolff H."/>
            <person name="Djahanschiri B."/>
            <person name="Grundmann F."/>
            <person name="Kronenwerth M."/>
            <person name="Shi Y.M."/>
            <person name="Simonyi S."/>
            <person name="Grun P."/>
            <person name="Shapiro-Ilan D."/>
            <person name="Pidot S.J."/>
            <person name="Stinear T.P."/>
            <person name="Ebersberger I."/>
            <person name="Bode H.B."/>
        </authorList>
    </citation>
    <scope>NUCLEOTIDE SEQUENCE [LARGE SCALE GENOMIC DNA]</scope>
    <source>
        <strain evidence="1 2">DSM 17904</strain>
    </source>
</reference>
<gene>
    <name evidence="1" type="ORF">Xsto_03998</name>
</gene>
<dbReference type="AlphaFoldDB" id="A0A2D0KAS4"/>
<evidence type="ECO:0000313" key="2">
    <source>
        <dbReference type="Proteomes" id="UP000222366"/>
    </source>
</evidence>
<comment type="caution">
    <text evidence="1">The sequence shown here is derived from an EMBL/GenBank/DDBJ whole genome shotgun (WGS) entry which is preliminary data.</text>
</comment>
<name>A0A2D0KAS4_9GAMM</name>
<dbReference type="EMBL" id="NJAJ01000074">
    <property type="protein sequence ID" value="PHM60462.1"/>
    <property type="molecule type" value="Genomic_DNA"/>
</dbReference>